<dbReference type="OrthoDB" id="9147078at2"/>
<dbReference type="AlphaFoldDB" id="G7UTZ3"/>
<feature type="domain" description="Leucine-binding protein" evidence="5">
    <location>
        <begin position="37"/>
        <end position="387"/>
    </location>
</feature>
<accession>G7UTZ3</accession>
<dbReference type="STRING" id="1045855.DSC_13915"/>
<dbReference type="InterPro" id="IPR028082">
    <property type="entry name" value="Peripla_BP_I"/>
</dbReference>
<evidence type="ECO:0000313" key="7">
    <source>
        <dbReference type="Proteomes" id="UP000005870"/>
    </source>
</evidence>
<gene>
    <name evidence="6" type="ordered locus">DSC_13915</name>
</gene>
<evidence type="ECO:0000313" key="6">
    <source>
        <dbReference type="EMBL" id="AER57427.1"/>
    </source>
</evidence>
<evidence type="ECO:0000256" key="1">
    <source>
        <dbReference type="ARBA" id="ARBA00010062"/>
    </source>
</evidence>
<dbReference type="KEGG" id="psd:DSC_13915"/>
<organism evidence="6 7">
    <name type="scientific">Pseudoxanthomonas spadix (strain BD-a59)</name>
    <dbReference type="NCBI Taxonomy" id="1045855"/>
    <lineage>
        <taxon>Bacteria</taxon>
        <taxon>Pseudomonadati</taxon>
        <taxon>Pseudomonadota</taxon>
        <taxon>Gammaproteobacteria</taxon>
        <taxon>Lysobacterales</taxon>
        <taxon>Lysobacteraceae</taxon>
        <taxon>Pseudoxanthomonas</taxon>
    </lineage>
</organism>
<dbReference type="SUPFAM" id="SSF53822">
    <property type="entry name" value="Periplasmic binding protein-like I"/>
    <property type="match status" value="1"/>
</dbReference>
<keyword evidence="4" id="KW-0029">Amino-acid transport</keyword>
<keyword evidence="7" id="KW-1185">Reference proteome</keyword>
<dbReference type="EMBL" id="CP003093">
    <property type="protein sequence ID" value="AER57427.1"/>
    <property type="molecule type" value="Genomic_DNA"/>
</dbReference>
<dbReference type="Proteomes" id="UP000005870">
    <property type="component" value="Chromosome"/>
</dbReference>
<comment type="similarity">
    <text evidence="1">Belongs to the leucine-binding protein family.</text>
</comment>
<dbReference type="Gene3D" id="3.40.50.2300">
    <property type="match status" value="2"/>
</dbReference>
<protein>
    <submittedName>
        <fullName evidence="6">Extracellular ligand-binding receptor</fullName>
    </submittedName>
</protein>
<name>G7UTZ3_PSEUP</name>
<dbReference type="GO" id="GO:0006865">
    <property type="term" value="P:amino acid transport"/>
    <property type="evidence" value="ECO:0007669"/>
    <property type="project" value="UniProtKB-KW"/>
</dbReference>
<dbReference type="Pfam" id="PF13458">
    <property type="entry name" value="Peripla_BP_6"/>
    <property type="match status" value="1"/>
</dbReference>
<keyword evidence="3" id="KW-0732">Signal</keyword>
<dbReference type="PANTHER" id="PTHR30483:SF38">
    <property type="entry name" value="BLR7848 PROTEIN"/>
    <property type="match status" value="1"/>
</dbReference>
<dbReference type="RefSeq" id="WP_014161600.1">
    <property type="nucleotide sequence ID" value="NC_016147.2"/>
</dbReference>
<dbReference type="CDD" id="cd06333">
    <property type="entry name" value="PBP1_ABC_RPA1789-like"/>
    <property type="match status" value="1"/>
</dbReference>
<dbReference type="HOGENOM" id="CLU_027128_0_1_6"/>
<dbReference type="InterPro" id="IPR000709">
    <property type="entry name" value="Leu_Ile_Val-bd"/>
</dbReference>
<evidence type="ECO:0000259" key="5">
    <source>
        <dbReference type="Pfam" id="PF13458"/>
    </source>
</evidence>
<sequence length="393" mass="41829">MNLLESLTKLAKRAGSASLVVVAALGFIAMPAIAKDPIRIGAVTSATGPGSFLGDPGSKALKLMIEQVNQQGGVLGRQLELVLYDDASNPERARSMMQRLLTQDRVSVVIGSSLTANSMVMETLAARHGVPQVALAGGGVLTNPVKKWLFTIPESDVIAAHVSYEGMKKSGISKIALLSSAAGVGRASRETYIEQAKKYNIKVVMDETYAAGDSDMSAQLTRIRGNRDVQAIINLDAGNQPAIVARNYAALGIKLPLYTLHSQAAAEFPELAGRASEGIRVPGPAMVVAEQLPQGSKVRDMGMTFRSLYQKRYGRVPNMHAGYGHDAVTVVVDAIRRAGSTDPAAIRDAIEQTRDLVGVTSTFTYGPNSHGGIFKNRGMRLLEIRDGGFVLVD</sequence>
<reference evidence="6 7" key="1">
    <citation type="journal article" date="2012" name="J. Bacteriol.">
        <title>Complete Genome Sequence of the BTEX-Degrading Bacterium Pseudoxanthomonas spadix BD-a59.</title>
        <authorList>
            <person name="Lee S.H."/>
            <person name="Jin H.M."/>
            <person name="Lee H.J."/>
            <person name="Kim J.M."/>
            <person name="Jeon C.O."/>
        </authorList>
    </citation>
    <scope>NUCLEOTIDE SEQUENCE [LARGE SCALE GENOMIC DNA]</scope>
    <source>
        <strain evidence="6 7">BD-a59</strain>
    </source>
</reference>
<keyword evidence="6" id="KW-0675">Receptor</keyword>
<evidence type="ECO:0000256" key="2">
    <source>
        <dbReference type="ARBA" id="ARBA00022448"/>
    </source>
</evidence>
<dbReference type="InterPro" id="IPR051010">
    <property type="entry name" value="BCAA_transport"/>
</dbReference>
<dbReference type="PANTHER" id="PTHR30483">
    <property type="entry name" value="LEUCINE-SPECIFIC-BINDING PROTEIN"/>
    <property type="match status" value="1"/>
</dbReference>
<dbReference type="InterPro" id="IPR028081">
    <property type="entry name" value="Leu-bd"/>
</dbReference>
<proteinExistence type="inferred from homology"/>
<dbReference type="PRINTS" id="PR00337">
    <property type="entry name" value="LEUILEVALBP"/>
</dbReference>
<dbReference type="eggNOG" id="COG0683">
    <property type="taxonomic scope" value="Bacteria"/>
</dbReference>
<keyword evidence="2" id="KW-0813">Transport</keyword>
<evidence type="ECO:0000256" key="4">
    <source>
        <dbReference type="ARBA" id="ARBA00022970"/>
    </source>
</evidence>
<evidence type="ECO:0000256" key="3">
    <source>
        <dbReference type="ARBA" id="ARBA00022729"/>
    </source>
</evidence>